<sequence>MKVKSRPQLHNGFTFGVLSKLEYACSELIRILTQFVSTQTKSEGADFYSLYDYRMVINVLNGRKYIYLTFCPPDKRHHQGRPREHLRRRSPNRAYKARVQSSYGGKQKRKDQLSSCKWSYLVKSAESSRSIELCINLSKFKRNAAMAGASNASTVFRP</sequence>
<reference evidence="2" key="1">
    <citation type="submission" date="2020-08" db="EMBL/GenBank/DDBJ databases">
        <title>Genome sequencing and assembly of the red palm weevil Rhynchophorus ferrugineus.</title>
        <authorList>
            <person name="Dias G.B."/>
            <person name="Bergman C.M."/>
            <person name="Manee M."/>
        </authorList>
    </citation>
    <scope>NUCLEOTIDE SEQUENCE</scope>
    <source>
        <strain evidence="2">AA-2017</strain>
        <tissue evidence="2">Whole larva</tissue>
    </source>
</reference>
<keyword evidence="3" id="KW-1185">Reference proteome</keyword>
<evidence type="ECO:0000313" key="3">
    <source>
        <dbReference type="Proteomes" id="UP000625711"/>
    </source>
</evidence>
<dbReference type="EMBL" id="JAACXV010011409">
    <property type="protein sequence ID" value="KAF7275075.1"/>
    <property type="molecule type" value="Genomic_DNA"/>
</dbReference>
<dbReference type="AlphaFoldDB" id="A0A834I5V0"/>
<comment type="caution">
    <text evidence="2">The sequence shown here is derived from an EMBL/GenBank/DDBJ whole genome shotgun (WGS) entry which is preliminary data.</text>
</comment>
<organism evidence="2 3">
    <name type="scientific">Rhynchophorus ferrugineus</name>
    <name type="common">Red palm weevil</name>
    <name type="synonym">Curculio ferrugineus</name>
    <dbReference type="NCBI Taxonomy" id="354439"/>
    <lineage>
        <taxon>Eukaryota</taxon>
        <taxon>Metazoa</taxon>
        <taxon>Ecdysozoa</taxon>
        <taxon>Arthropoda</taxon>
        <taxon>Hexapoda</taxon>
        <taxon>Insecta</taxon>
        <taxon>Pterygota</taxon>
        <taxon>Neoptera</taxon>
        <taxon>Endopterygota</taxon>
        <taxon>Coleoptera</taxon>
        <taxon>Polyphaga</taxon>
        <taxon>Cucujiformia</taxon>
        <taxon>Curculionidae</taxon>
        <taxon>Dryophthorinae</taxon>
        <taxon>Rhynchophorus</taxon>
    </lineage>
</organism>
<evidence type="ECO:0000256" key="1">
    <source>
        <dbReference type="SAM" id="MobiDB-lite"/>
    </source>
</evidence>
<proteinExistence type="predicted"/>
<gene>
    <name evidence="2" type="ORF">GWI33_012208</name>
</gene>
<feature type="region of interest" description="Disordered" evidence="1">
    <location>
        <begin position="76"/>
        <end position="108"/>
    </location>
</feature>
<dbReference type="OrthoDB" id="6717396at2759"/>
<accession>A0A834I5V0</accession>
<feature type="compositionally biased region" description="Basic residues" evidence="1">
    <location>
        <begin position="76"/>
        <end position="91"/>
    </location>
</feature>
<name>A0A834I5V0_RHYFE</name>
<evidence type="ECO:0000313" key="2">
    <source>
        <dbReference type="EMBL" id="KAF7275075.1"/>
    </source>
</evidence>
<protein>
    <submittedName>
        <fullName evidence="2">Uncharacterized protein</fullName>
    </submittedName>
</protein>
<dbReference type="Proteomes" id="UP000625711">
    <property type="component" value="Unassembled WGS sequence"/>
</dbReference>